<evidence type="ECO:0000259" key="4">
    <source>
        <dbReference type="PROSITE" id="PS50110"/>
    </source>
</evidence>
<comment type="caution">
    <text evidence="6">The sequence shown here is derived from an EMBL/GenBank/DDBJ whole genome shotgun (WGS) entry which is preliminary data.</text>
</comment>
<evidence type="ECO:0000259" key="5">
    <source>
        <dbReference type="PROSITE" id="PS51755"/>
    </source>
</evidence>
<dbReference type="CDD" id="cd00383">
    <property type="entry name" value="trans_reg_C"/>
    <property type="match status" value="1"/>
</dbReference>
<dbReference type="InterPro" id="IPR001789">
    <property type="entry name" value="Sig_transdc_resp-reg_receiver"/>
</dbReference>
<dbReference type="PANTHER" id="PTHR48111">
    <property type="entry name" value="REGULATOR OF RPOS"/>
    <property type="match status" value="1"/>
</dbReference>
<feature type="DNA-binding region" description="OmpR/PhoB-type" evidence="3">
    <location>
        <begin position="124"/>
        <end position="218"/>
    </location>
</feature>
<evidence type="ECO:0000313" key="6">
    <source>
        <dbReference type="EMBL" id="NOG31781.1"/>
    </source>
</evidence>
<feature type="modified residue" description="4-aspartylphosphate" evidence="2">
    <location>
        <position position="51"/>
    </location>
</feature>
<dbReference type="InterPro" id="IPR039420">
    <property type="entry name" value="WalR-like"/>
</dbReference>
<dbReference type="GO" id="GO:0000976">
    <property type="term" value="F:transcription cis-regulatory region binding"/>
    <property type="evidence" value="ECO:0007669"/>
    <property type="project" value="TreeGrafter"/>
</dbReference>
<dbReference type="InterPro" id="IPR001867">
    <property type="entry name" value="OmpR/PhoB-type_DNA-bd"/>
</dbReference>
<feature type="domain" description="Response regulatory" evidence="4">
    <location>
        <begin position="2"/>
        <end position="116"/>
    </location>
</feature>
<dbReference type="EMBL" id="JABFHI010000003">
    <property type="protein sequence ID" value="NOG31781.1"/>
    <property type="molecule type" value="Genomic_DNA"/>
</dbReference>
<accession>A0A7Y3TX01</accession>
<dbReference type="Gene3D" id="3.40.50.2300">
    <property type="match status" value="1"/>
</dbReference>
<dbReference type="AlphaFoldDB" id="A0A7Y3TX01"/>
<dbReference type="PROSITE" id="PS51755">
    <property type="entry name" value="OMPR_PHOB"/>
    <property type="match status" value="1"/>
</dbReference>
<dbReference type="GO" id="GO:0000156">
    <property type="term" value="F:phosphorelay response regulator activity"/>
    <property type="evidence" value="ECO:0007669"/>
    <property type="project" value="TreeGrafter"/>
</dbReference>
<dbReference type="SMART" id="SM00862">
    <property type="entry name" value="Trans_reg_C"/>
    <property type="match status" value="1"/>
</dbReference>
<evidence type="ECO:0000256" key="1">
    <source>
        <dbReference type="ARBA" id="ARBA00023125"/>
    </source>
</evidence>
<dbReference type="SMART" id="SM00448">
    <property type="entry name" value="REC"/>
    <property type="match status" value="1"/>
</dbReference>
<dbReference type="Proteomes" id="UP000588806">
    <property type="component" value="Unassembled WGS sequence"/>
</dbReference>
<sequence length="224" mass="24810">MKCLLVEDDLALAGALMDVLRQGDWLAESAATGQEADFLVRTETYDAVILDLGLPDGDGVRWLSAWREGGINLPVLILTARERWADKAAGFSAGADDYVTKPFEAAEVLFRLHALVRRSHGHAHPLLSVGELTLDTHTQHVALASRPVSLTAQETRLLCYLMQAAPRVVSRTELSEHVYDRDHEPDSNVIDVQVSRLRRKLGAWRIATLRGQGYRLLAEPLDTP</sequence>
<keyword evidence="7" id="KW-1185">Reference proteome</keyword>
<dbReference type="Pfam" id="PF00072">
    <property type="entry name" value="Response_reg"/>
    <property type="match status" value="1"/>
</dbReference>
<name>A0A7Y3TX01_9GAMM</name>
<keyword evidence="2" id="KW-0597">Phosphoprotein</keyword>
<reference evidence="6 7" key="1">
    <citation type="submission" date="2020-05" db="EMBL/GenBank/DDBJ databases">
        <authorList>
            <person name="Ruan W."/>
            <person name="Jeon C.O."/>
            <person name="Chun B.H."/>
        </authorList>
    </citation>
    <scope>NUCLEOTIDE SEQUENCE [LARGE SCALE GENOMIC DNA]</scope>
    <source>
        <strain evidence="6 7">TBZ9</strain>
    </source>
</reference>
<gene>
    <name evidence="6" type="ORF">HLB35_08385</name>
</gene>
<dbReference type="InterPro" id="IPR011006">
    <property type="entry name" value="CheY-like_superfamily"/>
</dbReference>
<dbReference type="InterPro" id="IPR016032">
    <property type="entry name" value="Sig_transdc_resp-reg_C-effctor"/>
</dbReference>
<dbReference type="SUPFAM" id="SSF46894">
    <property type="entry name" value="C-terminal effector domain of the bipartite response regulators"/>
    <property type="match status" value="1"/>
</dbReference>
<dbReference type="GO" id="GO:0032993">
    <property type="term" value="C:protein-DNA complex"/>
    <property type="evidence" value="ECO:0007669"/>
    <property type="project" value="TreeGrafter"/>
</dbReference>
<feature type="domain" description="OmpR/PhoB-type" evidence="5">
    <location>
        <begin position="124"/>
        <end position="218"/>
    </location>
</feature>
<evidence type="ECO:0000313" key="7">
    <source>
        <dbReference type="Proteomes" id="UP000588806"/>
    </source>
</evidence>
<dbReference type="Gene3D" id="1.10.10.10">
    <property type="entry name" value="Winged helix-like DNA-binding domain superfamily/Winged helix DNA-binding domain"/>
    <property type="match status" value="1"/>
</dbReference>
<dbReference type="GO" id="GO:0005829">
    <property type="term" value="C:cytosol"/>
    <property type="evidence" value="ECO:0007669"/>
    <property type="project" value="TreeGrafter"/>
</dbReference>
<dbReference type="Gene3D" id="6.10.250.690">
    <property type="match status" value="1"/>
</dbReference>
<dbReference type="PROSITE" id="PS50110">
    <property type="entry name" value="RESPONSE_REGULATORY"/>
    <property type="match status" value="1"/>
</dbReference>
<organism evidence="6 7">
    <name type="scientific">Vreelandella azerica</name>
    <dbReference type="NCBI Taxonomy" id="2732867"/>
    <lineage>
        <taxon>Bacteria</taxon>
        <taxon>Pseudomonadati</taxon>
        <taxon>Pseudomonadota</taxon>
        <taxon>Gammaproteobacteria</taxon>
        <taxon>Oceanospirillales</taxon>
        <taxon>Halomonadaceae</taxon>
        <taxon>Vreelandella</taxon>
    </lineage>
</organism>
<reference evidence="6 7" key="2">
    <citation type="submission" date="2020-06" db="EMBL/GenBank/DDBJ databases">
        <title>Halomonas songnenensis sp. nov., a moderately halophilic bacterium isolated from saline and alkaline soils.</title>
        <authorList>
            <person name="Jiang J."/>
            <person name="Pan Y."/>
        </authorList>
    </citation>
    <scope>NUCLEOTIDE SEQUENCE [LARGE SCALE GENOMIC DNA]</scope>
    <source>
        <strain evidence="6 7">TBZ9</strain>
    </source>
</reference>
<protein>
    <submittedName>
        <fullName evidence="6">Response regulator transcription factor</fullName>
    </submittedName>
</protein>
<dbReference type="SUPFAM" id="SSF52172">
    <property type="entry name" value="CheY-like"/>
    <property type="match status" value="1"/>
</dbReference>
<dbReference type="InterPro" id="IPR036388">
    <property type="entry name" value="WH-like_DNA-bd_sf"/>
</dbReference>
<evidence type="ECO:0000256" key="3">
    <source>
        <dbReference type="PROSITE-ProRule" id="PRU01091"/>
    </source>
</evidence>
<proteinExistence type="predicted"/>
<evidence type="ECO:0000256" key="2">
    <source>
        <dbReference type="PROSITE-ProRule" id="PRU00169"/>
    </source>
</evidence>
<dbReference type="Pfam" id="PF00486">
    <property type="entry name" value="Trans_reg_C"/>
    <property type="match status" value="1"/>
</dbReference>
<dbReference type="RefSeq" id="WP_171702251.1">
    <property type="nucleotide sequence ID" value="NZ_JABFHI010000003.1"/>
</dbReference>
<dbReference type="GO" id="GO:0006355">
    <property type="term" value="P:regulation of DNA-templated transcription"/>
    <property type="evidence" value="ECO:0007669"/>
    <property type="project" value="InterPro"/>
</dbReference>
<keyword evidence="1 3" id="KW-0238">DNA-binding</keyword>
<dbReference type="PANTHER" id="PTHR48111:SF37">
    <property type="entry name" value="RESPONSE REGULATOR PROTEIN CARR"/>
    <property type="match status" value="1"/>
</dbReference>